<gene>
    <name evidence="2" type="ORF">JIG36_48290</name>
</gene>
<sequence length="150" mass="15391">MSKRRKWAWTAGILAAAVAAAAVTTAVVSDPLKLPGSHKVEVYAQDDAISGEAPEEPGFLGRTLGMCDADTYYAQDGDRKLCIVLSGPLGEVEASRKDGRVTVEPAEVAKLKAMTGPGTTTLVLMGSGPAALIPVAGLAEGQAVNVRALS</sequence>
<comment type="caution">
    <text evidence="2">The sequence shown here is derived from an EMBL/GenBank/DDBJ whole genome shotgun (WGS) entry which is preliminary data.</text>
</comment>
<reference evidence="2 3" key="1">
    <citation type="submission" date="2021-01" db="EMBL/GenBank/DDBJ databases">
        <title>Actinoplanes sp. nov. LDG1-06 isolated from lichen.</title>
        <authorList>
            <person name="Saeng-In P."/>
            <person name="Phongsopitanun W."/>
            <person name="Kanchanasin P."/>
            <person name="Yuki M."/>
            <person name="Kudo T."/>
            <person name="Ohkuma M."/>
            <person name="Tanasupawat S."/>
        </authorList>
    </citation>
    <scope>NUCLEOTIDE SEQUENCE [LARGE SCALE GENOMIC DNA]</scope>
    <source>
        <strain evidence="2 3">LDG1-06</strain>
    </source>
</reference>
<evidence type="ECO:0000313" key="2">
    <source>
        <dbReference type="EMBL" id="MBM2623323.1"/>
    </source>
</evidence>
<name>A0ABS2ATX1_9ACTN</name>
<dbReference type="EMBL" id="JAENHP010000034">
    <property type="protein sequence ID" value="MBM2623323.1"/>
    <property type="molecule type" value="Genomic_DNA"/>
</dbReference>
<keyword evidence="1" id="KW-0732">Signal</keyword>
<protein>
    <submittedName>
        <fullName evidence="2">Uncharacterized protein</fullName>
    </submittedName>
</protein>
<feature type="chain" id="PRO_5046345775" evidence="1">
    <location>
        <begin position="22"/>
        <end position="150"/>
    </location>
</feature>
<dbReference type="Proteomes" id="UP000632138">
    <property type="component" value="Unassembled WGS sequence"/>
</dbReference>
<accession>A0ABS2ATX1</accession>
<keyword evidence="3" id="KW-1185">Reference proteome</keyword>
<proteinExistence type="predicted"/>
<feature type="signal peptide" evidence="1">
    <location>
        <begin position="1"/>
        <end position="21"/>
    </location>
</feature>
<evidence type="ECO:0000256" key="1">
    <source>
        <dbReference type="SAM" id="SignalP"/>
    </source>
</evidence>
<organism evidence="2 3">
    <name type="scientific">Paractinoplanes ovalisporus</name>
    <dbReference type="NCBI Taxonomy" id="2810368"/>
    <lineage>
        <taxon>Bacteria</taxon>
        <taxon>Bacillati</taxon>
        <taxon>Actinomycetota</taxon>
        <taxon>Actinomycetes</taxon>
        <taxon>Micromonosporales</taxon>
        <taxon>Micromonosporaceae</taxon>
        <taxon>Paractinoplanes</taxon>
    </lineage>
</organism>
<dbReference type="RefSeq" id="WP_203383678.1">
    <property type="nucleotide sequence ID" value="NZ_JAENHP010000034.1"/>
</dbReference>
<evidence type="ECO:0000313" key="3">
    <source>
        <dbReference type="Proteomes" id="UP000632138"/>
    </source>
</evidence>